<evidence type="ECO:0000313" key="8">
    <source>
        <dbReference type="EMBL" id="KAF0980809.1"/>
    </source>
</evidence>
<dbReference type="SUPFAM" id="SSF103657">
    <property type="entry name" value="BAR/IMD domain-like"/>
    <property type="match status" value="1"/>
</dbReference>
<feature type="coiled-coil region" evidence="6">
    <location>
        <begin position="169"/>
        <end position="196"/>
    </location>
</feature>
<comment type="similarity">
    <text evidence="1">Belongs to the peptidase C2 family.</text>
</comment>
<dbReference type="VEuPathDB" id="AmoebaDB:FDP41_013292"/>
<dbReference type="VEuPathDB" id="AmoebaDB:NF0111880"/>
<feature type="coiled-coil region" evidence="6">
    <location>
        <begin position="92"/>
        <end position="119"/>
    </location>
</feature>
<evidence type="ECO:0000256" key="1">
    <source>
        <dbReference type="ARBA" id="ARBA00007623"/>
    </source>
</evidence>
<feature type="domain" description="Calpain catalytic" evidence="7">
    <location>
        <begin position="315"/>
        <end position="553"/>
    </location>
</feature>
<dbReference type="PROSITE" id="PS50203">
    <property type="entry name" value="CALPAIN_CAT"/>
    <property type="match status" value="1"/>
</dbReference>
<accession>A0A6A5C661</accession>
<dbReference type="SMART" id="SM00230">
    <property type="entry name" value="CysPc"/>
    <property type="match status" value="1"/>
</dbReference>
<evidence type="ECO:0000256" key="3">
    <source>
        <dbReference type="ARBA" id="ARBA00022801"/>
    </source>
</evidence>
<dbReference type="GO" id="GO:0006508">
    <property type="term" value="P:proteolysis"/>
    <property type="evidence" value="ECO:0007669"/>
    <property type="project" value="UniProtKB-KW"/>
</dbReference>
<sequence length="730" mass="83042">MVVSILVEDPSLYTIGVKCQFGDKLTEQFPKVLEKMQCNLEEVKRFYKAIKLYANLTKDLSRIKYFATEAFQPEQIDVAHKMAISMEHCSQYSKLNNELEAICLQIKNLKREIESMLSQSQSDFKQLNAMFESSKRDVSKAQKKEADILNKIAHITTNVTSEDEIKSQTDKLQKDYQAKKLEREQCENELESTKTKYNARIYNRLYQIETLEKKRFDVMKTLAQEYLACLTKMNEMEEKSCTNAESILLKLNEEQEILTFIKECDAISPNSLPPGDRTMNISLRQLEVKNEAPEFETWLQTISPYVRSIISEHTLFVDADFPANNSSIGNQTTSNNVNWKRAPEIFGTTFEIIKGGKVHQSHVCPKYSGDNWFITCIFSVAKAPSLITRLFSTLEVNTSGVYELNLCVGGEFVKVVVDDYFPVVSQSDLTPLYSCSKENGIIVPELWVMLLEKAFAKLSGYYNKIDSNYLHLGLEVLTGMPQINIVFSENVIKNASFQDSSWNTICNASKKGCIICCHSRFECSGVLHGSTSYTLVNCREKAGNTRWVKLTNPLCEIKQIPIELDFQVFLEQFAHVNICKYDPKLSRKSINITTQMLSLNDEVLYPVIELNVSSSDQEEFCFGVHQMHPVFKNACAIPSVLGFIVIDVSKSKEIVTFITANVEREFAPSKQLKAGQYDIVPLLFQKNGDVQNIVMSCHHSGEMNWKLVPKSNVAIGSQVFRLGQLKKLVF</sequence>
<evidence type="ECO:0000256" key="6">
    <source>
        <dbReference type="SAM" id="Coils"/>
    </source>
</evidence>
<dbReference type="GO" id="GO:0004198">
    <property type="term" value="F:calcium-dependent cysteine-type endopeptidase activity"/>
    <property type="evidence" value="ECO:0007669"/>
    <property type="project" value="InterPro"/>
</dbReference>
<evidence type="ECO:0000256" key="4">
    <source>
        <dbReference type="ARBA" id="ARBA00022807"/>
    </source>
</evidence>
<comment type="caution">
    <text evidence="5">Lacks conserved residue(s) required for the propagation of feature annotation.</text>
</comment>
<evidence type="ECO:0000256" key="2">
    <source>
        <dbReference type="ARBA" id="ARBA00022670"/>
    </source>
</evidence>
<dbReference type="SUPFAM" id="SSF54001">
    <property type="entry name" value="Cysteine proteinases"/>
    <property type="match status" value="1"/>
</dbReference>
<dbReference type="OMA" id="NLCVGGE"/>
<dbReference type="GeneID" id="68120507"/>
<organism evidence="8 9">
    <name type="scientific">Naegleria fowleri</name>
    <name type="common">Brain eating amoeba</name>
    <dbReference type="NCBI Taxonomy" id="5763"/>
    <lineage>
        <taxon>Eukaryota</taxon>
        <taxon>Discoba</taxon>
        <taxon>Heterolobosea</taxon>
        <taxon>Tetramitia</taxon>
        <taxon>Eutetramitia</taxon>
        <taxon>Vahlkampfiidae</taxon>
        <taxon>Naegleria</taxon>
    </lineage>
</organism>
<dbReference type="InterPro" id="IPR022684">
    <property type="entry name" value="Calpain_cysteine_protease"/>
</dbReference>
<protein>
    <recommendedName>
        <fullName evidence="7">Calpain catalytic domain-containing protein</fullName>
    </recommendedName>
</protein>
<dbReference type="InterPro" id="IPR038765">
    <property type="entry name" value="Papain-like_cys_pep_sf"/>
</dbReference>
<dbReference type="RefSeq" id="XP_044565522.1">
    <property type="nucleotide sequence ID" value="XM_044703906.1"/>
</dbReference>
<reference evidence="8 9" key="1">
    <citation type="journal article" date="2019" name="Sci. Rep.">
        <title>Nanopore sequencing improves the draft genome of the human pathogenic amoeba Naegleria fowleri.</title>
        <authorList>
            <person name="Liechti N."/>
            <person name="Schurch N."/>
            <person name="Bruggmann R."/>
            <person name="Wittwer M."/>
        </authorList>
    </citation>
    <scope>NUCLEOTIDE SEQUENCE [LARGE SCALE GENOMIC DNA]</scope>
    <source>
        <strain evidence="8 9">ATCC 30894</strain>
    </source>
</reference>
<dbReference type="InterPro" id="IPR001300">
    <property type="entry name" value="Peptidase_C2_calpain_cat"/>
</dbReference>
<evidence type="ECO:0000256" key="5">
    <source>
        <dbReference type="PROSITE-ProRule" id="PRU00239"/>
    </source>
</evidence>
<dbReference type="PANTHER" id="PTHR10183:SF379">
    <property type="entry name" value="CALPAIN-5"/>
    <property type="match status" value="1"/>
</dbReference>
<keyword evidence="2" id="KW-0645">Protease</keyword>
<name>A0A6A5C661_NAEFO</name>
<keyword evidence="4" id="KW-0788">Thiol protease</keyword>
<dbReference type="VEuPathDB" id="AmoebaDB:NfTy_036720"/>
<dbReference type="PRINTS" id="PR00704">
    <property type="entry name" value="CALPAIN"/>
</dbReference>
<keyword evidence="9" id="KW-1185">Reference proteome</keyword>
<proteinExistence type="inferred from homology"/>
<dbReference type="PANTHER" id="PTHR10183">
    <property type="entry name" value="CALPAIN"/>
    <property type="match status" value="1"/>
</dbReference>
<comment type="caution">
    <text evidence="8">The sequence shown here is derived from an EMBL/GenBank/DDBJ whole genome shotgun (WGS) entry which is preliminary data.</text>
</comment>
<dbReference type="Gene3D" id="1.20.1270.60">
    <property type="entry name" value="Arfaptin homology (AH) domain/BAR domain"/>
    <property type="match status" value="1"/>
</dbReference>
<dbReference type="OrthoDB" id="424753at2759"/>
<dbReference type="InterPro" id="IPR027267">
    <property type="entry name" value="AH/BAR_dom_sf"/>
</dbReference>
<evidence type="ECO:0000259" key="7">
    <source>
        <dbReference type="PROSITE" id="PS50203"/>
    </source>
</evidence>
<gene>
    <name evidence="8" type="ORF">FDP41_013292</name>
</gene>
<dbReference type="Pfam" id="PF00648">
    <property type="entry name" value="Peptidase_C2"/>
    <property type="match status" value="1"/>
</dbReference>
<evidence type="ECO:0000313" key="9">
    <source>
        <dbReference type="Proteomes" id="UP000444721"/>
    </source>
</evidence>
<dbReference type="AlphaFoldDB" id="A0A6A5C661"/>
<dbReference type="Proteomes" id="UP000444721">
    <property type="component" value="Unassembled WGS sequence"/>
</dbReference>
<keyword evidence="3" id="KW-0378">Hydrolase</keyword>
<dbReference type="EMBL" id="VFQX01000017">
    <property type="protein sequence ID" value="KAF0980809.1"/>
    <property type="molecule type" value="Genomic_DNA"/>
</dbReference>
<keyword evidence="6" id="KW-0175">Coiled coil</keyword>